<keyword evidence="2" id="KW-1185">Reference proteome</keyword>
<evidence type="ECO:0000313" key="1">
    <source>
        <dbReference type="EMBL" id="EHK52958.1"/>
    </source>
</evidence>
<dbReference type="Proteomes" id="UP000003250">
    <property type="component" value="Unassembled WGS sequence"/>
</dbReference>
<dbReference type="EMBL" id="AHAM01000297">
    <property type="protein sequence ID" value="EHK52958.1"/>
    <property type="molecule type" value="Genomic_DNA"/>
</dbReference>
<dbReference type="RefSeq" id="WP_008840129.1">
    <property type="nucleotide sequence ID" value="NZ_AHAM01000297.1"/>
</dbReference>
<name>H0I272_9HYPH</name>
<sequence length="90" mass="9632">MGKKPKILTPDRTDSFHRHEVCQRALAPSFQNLCEQAQAAGWEEREAAYALMVLAAAKLKHATTEAETISEVTDVPGEIGGTGPGPVEGD</sequence>
<dbReference type="AlphaFoldDB" id="H0I272"/>
<gene>
    <name evidence="1" type="ORF">MAXJ12_32849</name>
</gene>
<organism evidence="1 2">
    <name type="scientific">Mesorhizobium alhagi CCNWXJ12-2</name>
    <dbReference type="NCBI Taxonomy" id="1107882"/>
    <lineage>
        <taxon>Bacteria</taxon>
        <taxon>Pseudomonadati</taxon>
        <taxon>Pseudomonadota</taxon>
        <taxon>Alphaproteobacteria</taxon>
        <taxon>Hyphomicrobiales</taxon>
        <taxon>Phyllobacteriaceae</taxon>
        <taxon>Allomesorhizobium</taxon>
    </lineage>
</organism>
<protein>
    <submittedName>
        <fullName evidence="1">Uncharacterized protein</fullName>
    </submittedName>
</protein>
<proteinExistence type="predicted"/>
<accession>H0I272</accession>
<dbReference type="PATRIC" id="fig|1107882.3.peg.6347"/>
<reference evidence="1 2" key="1">
    <citation type="journal article" date="2012" name="J. Bacteriol.">
        <title>Draft Genome Sequence of Mesorhizobium alhagi CCNWXJ12-2T, a Novel Salt-Resistant Species Isolated from the Desert of Northwestern China.</title>
        <authorList>
            <person name="Zhou M."/>
            <person name="Chen W."/>
            <person name="Chen H."/>
            <person name="Wei G."/>
        </authorList>
    </citation>
    <scope>NUCLEOTIDE SEQUENCE [LARGE SCALE GENOMIC DNA]</scope>
    <source>
        <strain evidence="1 2">CCNWXJ12-2</strain>
    </source>
</reference>
<evidence type="ECO:0000313" key="2">
    <source>
        <dbReference type="Proteomes" id="UP000003250"/>
    </source>
</evidence>